<feature type="domain" description="Dienelactone hydrolase" evidence="1">
    <location>
        <begin position="2"/>
        <end position="144"/>
    </location>
</feature>
<proteinExistence type="predicted"/>
<organism evidence="2 3">
    <name type="scientific">Effrenium voratum</name>
    <dbReference type="NCBI Taxonomy" id="2562239"/>
    <lineage>
        <taxon>Eukaryota</taxon>
        <taxon>Sar</taxon>
        <taxon>Alveolata</taxon>
        <taxon>Dinophyceae</taxon>
        <taxon>Suessiales</taxon>
        <taxon>Symbiodiniaceae</taxon>
        <taxon>Effrenium</taxon>
    </lineage>
</organism>
<dbReference type="InterPro" id="IPR050261">
    <property type="entry name" value="FrsA_esterase"/>
</dbReference>
<evidence type="ECO:0000313" key="2">
    <source>
        <dbReference type="EMBL" id="CAJ1379455.1"/>
    </source>
</evidence>
<evidence type="ECO:0000313" key="3">
    <source>
        <dbReference type="Proteomes" id="UP001178507"/>
    </source>
</evidence>
<dbReference type="InterPro" id="IPR002925">
    <property type="entry name" value="Dienelactn_hydro"/>
</dbReference>
<evidence type="ECO:0000259" key="1">
    <source>
        <dbReference type="Pfam" id="PF01738"/>
    </source>
</evidence>
<dbReference type="PANTHER" id="PTHR22946">
    <property type="entry name" value="DIENELACTONE HYDROLASE DOMAIN-CONTAINING PROTEIN-RELATED"/>
    <property type="match status" value="1"/>
</dbReference>
<dbReference type="Pfam" id="PF01738">
    <property type="entry name" value="DLH"/>
    <property type="match status" value="1"/>
</dbReference>
<keyword evidence="3" id="KW-1185">Reference proteome</keyword>
<dbReference type="GO" id="GO:0016787">
    <property type="term" value="F:hydrolase activity"/>
    <property type="evidence" value="ECO:0007669"/>
    <property type="project" value="InterPro"/>
</dbReference>
<dbReference type="Proteomes" id="UP001178507">
    <property type="component" value="Unassembled WGS sequence"/>
</dbReference>
<reference evidence="2" key="1">
    <citation type="submission" date="2023-08" db="EMBL/GenBank/DDBJ databases">
        <authorList>
            <person name="Chen Y."/>
            <person name="Shah S."/>
            <person name="Dougan E. K."/>
            <person name="Thang M."/>
            <person name="Chan C."/>
        </authorList>
    </citation>
    <scope>NUCLEOTIDE SEQUENCE</scope>
</reference>
<protein>
    <recommendedName>
        <fullName evidence="1">Dienelactone hydrolase domain-containing protein</fullName>
    </recommendedName>
</protein>
<dbReference type="EMBL" id="CAUJNA010000633">
    <property type="protein sequence ID" value="CAJ1379455.1"/>
    <property type="molecule type" value="Genomic_DNA"/>
</dbReference>
<gene>
    <name evidence="2" type="ORF">EVOR1521_LOCUS7694</name>
</gene>
<comment type="caution">
    <text evidence="2">The sequence shown here is derived from an EMBL/GenBank/DDBJ whole genome shotgun (WGS) entry which is preliminary data.</text>
</comment>
<name>A0AA36MNM6_9DINO</name>
<dbReference type="AlphaFoldDB" id="A0AA36MNM6"/>
<dbReference type="SUPFAM" id="SSF53474">
    <property type="entry name" value="alpha/beta-Hydrolases"/>
    <property type="match status" value="1"/>
</dbReference>
<accession>A0AA36MNM6</accession>
<dbReference type="PANTHER" id="PTHR22946:SF0">
    <property type="entry name" value="DIENELACTONE HYDROLASE DOMAIN-CONTAINING PROTEIN"/>
    <property type="match status" value="1"/>
</dbReference>
<dbReference type="Gene3D" id="3.40.50.1820">
    <property type="entry name" value="alpha/beta hydrolase"/>
    <property type="match status" value="1"/>
</dbReference>
<dbReference type="InterPro" id="IPR029058">
    <property type="entry name" value="AB_hydrolase_fold"/>
</dbReference>
<sequence>MQASVAALAQVPGVDGKRLAALGYCFGGRAVLDLARAGSEAGIAAAVSFHGILDNGVVTSGDMSHEDAPRVLICHGDADPFVSVEGLRACEEQLRESGARWDMLVFGKVRHGFTNPAQALNTNPAFGYDERAARLSWKATQETFWRKCCCREPMRRVSDRTKLPGGLLRGKVHFRVSISLC</sequence>